<dbReference type="AlphaFoldDB" id="A0A4Y2PXP8"/>
<evidence type="ECO:0000313" key="1">
    <source>
        <dbReference type="EMBL" id="GBN55037.1"/>
    </source>
</evidence>
<dbReference type="Gene3D" id="3.30.420.10">
    <property type="entry name" value="Ribonuclease H-like superfamily/Ribonuclease H"/>
    <property type="match status" value="1"/>
</dbReference>
<dbReference type="Proteomes" id="UP000499080">
    <property type="component" value="Unassembled WGS sequence"/>
</dbReference>
<reference evidence="1 2" key="1">
    <citation type="journal article" date="2019" name="Sci. Rep.">
        <title>Orb-weaving spider Araneus ventricosus genome elucidates the spidroin gene catalogue.</title>
        <authorList>
            <person name="Kono N."/>
            <person name="Nakamura H."/>
            <person name="Ohtoshi R."/>
            <person name="Moran D.A.P."/>
            <person name="Shinohara A."/>
            <person name="Yoshida Y."/>
            <person name="Fujiwara M."/>
            <person name="Mori M."/>
            <person name="Tomita M."/>
            <person name="Arakawa K."/>
        </authorList>
    </citation>
    <scope>NUCLEOTIDE SEQUENCE [LARGE SCALE GENOMIC DNA]</scope>
</reference>
<dbReference type="PANTHER" id="PTHR47326:SF1">
    <property type="entry name" value="HTH PSQ-TYPE DOMAIN-CONTAINING PROTEIN"/>
    <property type="match status" value="1"/>
</dbReference>
<evidence type="ECO:0000313" key="2">
    <source>
        <dbReference type="Proteomes" id="UP000499080"/>
    </source>
</evidence>
<dbReference type="OrthoDB" id="6432805at2759"/>
<organism evidence="1 2">
    <name type="scientific">Araneus ventricosus</name>
    <name type="common">Orbweaver spider</name>
    <name type="synonym">Epeira ventricosa</name>
    <dbReference type="NCBI Taxonomy" id="182803"/>
    <lineage>
        <taxon>Eukaryota</taxon>
        <taxon>Metazoa</taxon>
        <taxon>Ecdysozoa</taxon>
        <taxon>Arthropoda</taxon>
        <taxon>Chelicerata</taxon>
        <taxon>Arachnida</taxon>
        <taxon>Araneae</taxon>
        <taxon>Araneomorphae</taxon>
        <taxon>Entelegynae</taxon>
        <taxon>Araneoidea</taxon>
        <taxon>Araneidae</taxon>
        <taxon>Araneus</taxon>
    </lineage>
</organism>
<proteinExistence type="predicted"/>
<protein>
    <submittedName>
        <fullName evidence="1">Uncharacterized protein</fullName>
    </submittedName>
</protein>
<accession>A0A4Y2PXP8</accession>
<keyword evidence="2" id="KW-1185">Reference proteome</keyword>
<sequence>MPLFGGGGPVPWPPRSPDLSSLDYFLWGHLKNLVSTTPVDSDEDLVARISVTAAPVACVREIPGIFECVRQSLHRRCRACITVGGRNFRTVIVNIAPLDDAVNKHFVFPFHLLFPVFVPHSVTCAHTILTPTQFVS</sequence>
<dbReference type="EMBL" id="BGPR01012207">
    <property type="protein sequence ID" value="GBN55037.1"/>
    <property type="molecule type" value="Genomic_DNA"/>
</dbReference>
<comment type="caution">
    <text evidence="1">The sequence shown here is derived from an EMBL/GenBank/DDBJ whole genome shotgun (WGS) entry which is preliminary data.</text>
</comment>
<name>A0A4Y2PXP8_ARAVE</name>
<dbReference type="GO" id="GO:0003676">
    <property type="term" value="F:nucleic acid binding"/>
    <property type="evidence" value="ECO:0007669"/>
    <property type="project" value="InterPro"/>
</dbReference>
<gene>
    <name evidence="1" type="ORF">AVEN_138553_1</name>
</gene>
<dbReference type="PANTHER" id="PTHR47326">
    <property type="entry name" value="TRANSPOSABLE ELEMENT TC3 TRANSPOSASE-LIKE PROTEIN"/>
    <property type="match status" value="1"/>
</dbReference>
<dbReference type="InterPro" id="IPR036397">
    <property type="entry name" value="RNaseH_sf"/>
</dbReference>